<dbReference type="RefSeq" id="WP_130253731.1">
    <property type="nucleotide sequence ID" value="NZ_PPSX01000003.1"/>
</dbReference>
<protein>
    <recommendedName>
        <fullName evidence="1">YcaO domain-containing protein</fullName>
    </recommendedName>
</protein>
<gene>
    <name evidence="2" type="ORF">C1E23_00720</name>
</gene>
<dbReference type="AlphaFoldDB" id="A0A4Q7ISS2"/>
<evidence type="ECO:0000313" key="3">
    <source>
        <dbReference type="Proteomes" id="UP000291338"/>
    </source>
</evidence>
<name>A0A4Q7ISS2_9GAMM</name>
<dbReference type="EMBL" id="PPSX01000003">
    <property type="protein sequence ID" value="RZQ55091.1"/>
    <property type="molecule type" value="Genomic_DNA"/>
</dbReference>
<accession>A0A4Q7ISS2</accession>
<dbReference type="Gene3D" id="3.30.40.250">
    <property type="match status" value="1"/>
</dbReference>
<sequence length="647" mass="74336">MFLNYKKPVLLKEAPNYYICEDELLLVYIDKSKLIRSKYLSILDEALSSELSLYELLKSKEAYEKVRIYAFFDELHAEGILINGAHVEIKKTLPSYQYINSIKLIYNPDPFGLAELEVNCPIVFVTAINNKIFFSPLLLSENDRDLVLERIHSSDPIRSWFERKHQVSTKKFFSVDLKQNNTPDIVQSLIDNKLQYYYDCNFNQFYSLNKKTWPREIELANSIADSMNGGLRLLSNKQSLKNQLSFIGSELNVLNSLKDISRVNHLNYKTFKSVFTKKINNNIDPTSTSVNIVSLGKGRSTEQAMLSAIGEGYERYSAFYQGNEKAKFASYEQLGQQAFSPQHLNSLSSKQKSNYQIIDYPSKHSDAKYPNFDKNKKSVWYPGVSLLSKKTHYFPLNFIFADAPDGFNFCSWNSNGCAAGNSIEEACLQGLFEIIERDAIAIWWYNKLLLPRVPLEEVLDSSFIKSLDKDLREEWQYWLLDATHDLQIPVFTAIAKNSHTEEVVIGFGCHLSPQIAAERAFTELCQIIDVKDKNSAKFDFQNLQLEPYLIGNPHLSTQPHCLLQEPNNIKLALELCVNILYDKGLEVFIVDYCRPEVPLETIKIIVPGANHIWPQFSNKRLYQVPVSLGLREKEASEEELNKISLFL</sequence>
<feature type="domain" description="YcaO" evidence="1">
    <location>
        <begin position="296"/>
        <end position="647"/>
    </location>
</feature>
<organism evidence="2 3">
    <name type="scientific">Pseudoalteromonas phenolica</name>
    <dbReference type="NCBI Taxonomy" id="161398"/>
    <lineage>
        <taxon>Bacteria</taxon>
        <taxon>Pseudomonadati</taxon>
        <taxon>Pseudomonadota</taxon>
        <taxon>Gammaproteobacteria</taxon>
        <taxon>Alteromonadales</taxon>
        <taxon>Pseudoalteromonadaceae</taxon>
        <taxon>Pseudoalteromonas</taxon>
    </lineage>
</organism>
<dbReference type="InterPro" id="IPR003776">
    <property type="entry name" value="YcaO-like_dom"/>
</dbReference>
<dbReference type="Proteomes" id="UP000291338">
    <property type="component" value="Unassembled WGS sequence"/>
</dbReference>
<dbReference type="Gene3D" id="3.30.1330.230">
    <property type="match status" value="1"/>
</dbReference>
<dbReference type="PANTHER" id="PTHR37809:SF1">
    <property type="entry name" value="RIBOSOMAL PROTEIN S12 METHYLTHIOTRANSFERASE ACCESSORY FACTOR YCAO"/>
    <property type="match status" value="1"/>
</dbReference>
<dbReference type="NCBIfam" id="TIGR00702">
    <property type="entry name" value="YcaO-type kinase domain"/>
    <property type="match status" value="1"/>
</dbReference>
<dbReference type="Pfam" id="PF02624">
    <property type="entry name" value="YcaO"/>
    <property type="match status" value="1"/>
</dbReference>
<reference evidence="2 3" key="1">
    <citation type="submission" date="2018-01" db="EMBL/GenBank/DDBJ databases">
        <title>Co-occurrence of chitin degradation, pigmentation and bioactivity in marine Pseudoalteromonas.</title>
        <authorList>
            <person name="Paulsen S."/>
            <person name="Gram L."/>
            <person name="Machado H."/>
        </authorList>
    </citation>
    <scope>NUCLEOTIDE SEQUENCE [LARGE SCALE GENOMIC DNA]</scope>
    <source>
        <strain evidence="2 3">S3898</strain>
    </source>
</reference>
<dbReference type="PANTHER" id="PTHR37809">
    <property type="entry name" value="RIBOSOMAL PROTEIN S12 METHYLTHIOTRANSFERASE ACCESSORY FACTOR YCAO"/>
    <property type="match status" value="1"/>
</dbReference>
<comment type="caution">
    <text evidence="2">The sequence shown here is derived from an EMBL/GenBank/DDBJ whole genome shotgun (WGS) entry which is preliminary data.</text>
</comment>
<proteinExistence type="predicted"/>
<dbReference type="PROSITE" id="PS51664">
    <property type="entry name" value="YCAO"/>
    <property type="match status" value="1"/>
</dbReference>
<dbReference type="Gene3D" id="3.30.160.660">
    <property type="match status" value="1"/>
</dbReference>
<evidence type="ECO:0000313" key="2">
    <source>
        <dbReference type="EMBL" id="RZQ55091.1"/>
    </source>
</evidence>
<evidence type="ECO:0000259" key="1">
    <source>
        <dbReference type="PROSITE" id="PS51664"/>
    </source>
</evidence>